<dbReference type="GO" id="GO:0005524">
    <property type="term" value="F:ATP binding"/>
    <property type="evidence" value="ECO:0007669"/>
    <property type="project" value="UniProtKB-KW"/>
</dbReference>
<reference evidence="11 12" key="2">
    <citation type="journal article" date="2012" name="Stand. Genomic Sci.">
        <title>Complete Genome Sequence of Clostridium clariflavum DSM 19732.</title>
        <authorList>
            <person name="Izquierdo J.A."/>
            <person name="Goodwin L."/>
            <person name="Davenport K.W."/>
            <person name="Teshima H."/>
            <person name="Bruce D."/>
            <person name="Detter C."/>
            <person name="Tapia R."/>
            <person name="Han S."/>
            <person name="Land M."/>
            <person name="Hauser L."/>
            <person name="Jeffries C.D."/>
            <person name="Han J."/>
            <person name="Pitluck S."/>
            <person name="Nolan M."/>
            <person name="Chen A."/>
            <person name="Huntemann M."/>
            <person name="Mavromatis K."/>
            <person name="Mikhailova N."/>
            <person name="Liolios K."/>
            <person name="Woyke T."/>
            <person name="Lynd L.R."/>
        </authorList>
    </citation>
    <scope>NUCLEOTIDE SEQUENCE [LARGE SCALE GENOMIC DNA]</scope>
    <source>
        <strain evidence="12">DSM 19732 / NBRC 101661 / EBR45</strain>
    </source>
</reference>
<dbReference type="HOGENOM" id="CLU_000445_89_3_9"/>
<dbReference type="STRING" id="720554.Clocl_3995"/>
<dbReference type="SUPFAM" id="SSF47384">
    <property type="entry name" value="Homodimeric domain of signal transducing histidine kinase"/>
    <property type="match status" value="1"/>
</dbReference>
<dbReference type="PANTHER" id="PTHR43711">
    <property type="entry name" value="TWO-COMPONENT HISTIDINE KINASE"/>
    <property type="match status" value="1"/>
</dbReference>
<name>G8M3B1_ACECE</name>
<feature type="transmembrane region" description="Helical" evidence="9">
    <location>
        <begin position="9"/>
        <end position="31"/>
    </location>
</feature>
<keyword evidence="7" id="KW-0067">ATP-binding</keyword>
<dbReference type="Gene3D" id="1.10.287.130">
    <property type="match status" value="1"/>
</dbReference>
<dbReference type="EC" id="2.7.13.3" evidence="2"/>
<proteinExistence type="predicted"/>
<dbReference type="InterPro" id="IPR003594">
    <property type="entry name" value="HATPase_dom"/>
</dbReference>
<dbReference type="Proteomes" id="UP000005435">
    <property type="component" value="Chromosome"/>
</dbReference>
<dbReference type="PRINTS" id="PR00344">
    <property type="entry name" value="BCTRLSENSOR"/>
</dbReference>
<dbReference type="KEGG" id="ccl:Clocl_3995"/>
<keyword evidence="9" id="KW-0472">Membrane</keyword>
<dbReference type="InterPro" id="IPR036890">
    <property type="entry name" value="HATPase_C_sf"/>
</dbReference>
<keyword evidence="4" id="KW-0808">Transferase</keyword>
<keyword evidence="6 11" id="KW-0418">Kinase</keyword>
<dbReference type="Gene3D" id="3.30.565.10">
    <property type="entry name" value="Histidine kinase-like ATPase, C-terminal domain"/>
    <property type="match status" value="1"/>
</dbReference>
<dbReference type="eggNOG" id="COG2205">
    <property type="taxonomic scope" value="Bacteria"/>
</dbReference>
<dbReference type="PANTHER" id="PTHR43711:SF26">
    <property type="entry name" value="SENSOR HISTIDINE KINASE RCSC"/>
    <property type="match status" value="1"/>
</dbReference>
<keyword evidence="5" id="KW-0547">Nucleotide-binding</keyword>
<organism evidence="11 12">
    <name type="scientific">Acetivibrio clariflavus (strain DSM 19732 / NBRC 101661 / EBR45)</name>
    <name type="common">Clostridium clariflavum</name>
    <dbReference type="NCBI Taxonomy" id="720554"/>
    <lineage>
        <taxon>Bacteria</taxon>
        <taxon>Bacillati</taxon>
        <taxon>Bacillota</taxon>
        <taxon>Clostridia</taxon>
        <taxon>Eubacteriales</taxon>
        <taxon>Oscillospiraceae</taxon>
        <taxon>Acetivibrio</taxon>
    </lineage>
</organism>
<dbReference type="Pfam" id="PF02518">
    <property type="entry name" value="HATPase_c"/>
    <property type="match status" value="1"/>
</dbReference>
<dbReference type="InterPro" id="IPR004358">
    <property type="entry name" value="Sig_transdc_His_kin-like_C"/>
</dbReference>
<comment type="catalytic activity">
    <reaction evidence="1">
        <text>ATP + protein L-histidine = ADP + protein N-phospho-L-histidine.</text>
        <dbReference type="EC" id="2.7.13.3"/>
    </reaction>
</comment>
<evidence type="ECO:0000256" key="5">
    <source>
        <dbReference type="ARBA" id="ARBA00022741"/>
    </source>
</evidence>
<evidence type="ECO:0000256" key="9">
    <source>
        <dbReference type="SAM" id="Phobius"/>
    </source>
</evidence>
<dbReference type="CDD" id="cd00082">
    <property type="entry name" value="HisKA"/>
    <property type="match status" value="1"/>
</dbReference>
<dbReference type="Pfam" id="PF00512">
    <property type="entry name" value="HisKA"/>
    <property type="match status" value="1"/>
</dbReference>
<dbReference type="InterPro" id="IPR003661">
    <property type="entry name" value="HisK_dim/P_dom"/>
</dbReference>
<dbReference type="PROSITE" id="PS50109">
    <property type="entry name" value="HIS_KIN"/>
    <property type="match status" value="1"/>
</dbReference>
<dbReference type="InterPro" id="IPR005467">
    <property type="entry name" value="His_kinase_dom"/>
</dbReference>
<dbReference type="GO" id="GO:0000155">
    <property type="term" value="F:phosphorelay sensor kinase activity"/>
    <property type="evidence" value="ECO:0007669"/>
    <property type="project" value="InterPro"/>
</dbReference>
<dbReference type="SMART" id="SM00388">
    <property type="entry name" value="HisKA"/>
    <property type="match status" value="1"/>
</dbReference>
<evidence type="ECO:0000256" key="2">
    <source>
        <dbReference type="ARBA" id="ARBA00012438"/>
    </source>
</evidence>
<keyword evidence="8" id="KW-0902">Two-component regulatory system</keyword>
<accession>G8M3B1</accession>
<dbReference type="SUPFAM" id="SSF55874">
    <property type="entry name" value="ATPase domain of HSP90 chaperone/DNA topoisomerase II/histidine kinase"/>
    <property type="match status" value="1"/>
</dbReference>
<evidence type="ECO:0000256" key="7">
    <source>
        <dbReference type="ARBA" id="ARBA00022840"/>
    </source>
</evidence>
<reference evidence="12" key="1">
    <citation type="submission" date="2011-12" db="EMBL/GenBank/DDBJ databases">
        <title>Complete sequence of Clostridium clariflavum DSM 19732.</title>
        <authorList>
            <consortium name="US DOE Joint Genome Institute"/>
            <person name="Lucas S."/>
            <person name="Han J."/>
            <person name="Lapidus A."/>
            <person name="Cheng J.-F."/>
            <person name="Goodwin L."/>
            <person name="Pitluck S."/>
            <person name="Peters L."/>
            <person name="Teshima H."/>
            <person name="Detter J.C."/>
            <person name="Han C."/>
            <person name="Tapia R."/>
            <person name="Land M."/>
            <person name="Hauser L."/>
            <person name="Kyrpides N."/>
            <person name="Ivanova N."/>
            <person name="Pagani I."/>
            <person name="Kitzmiller T."/>
            <person name="Lynd L."/>
            <person name="Izquierdo J."/>
            <person name="Woyke T."/>
        </authorList>
    </citation>
    <scope>NUCLEOTIDE SEQUENCE [LARGE SCALE GENOMIC DNA]</scope>
    <source>
        <strain evidence="12">DSM 19732 / NBRC 101661 / EBR45</strain>
    </source>
</reference>
<sequence length="396" mass="45122" precursor="true">MGKRQVVNVYIRIINILLIAALLALNLCYFIESKEVNIGFRRTSFFVPIEYISLITVCLSLILLLLDITNLITSHYFYKKEKIQEKAKLIKYQKAIDVQYKLLEKIASLYDNTVKCTNEKSEFFYNMSHELKTPITVILGAIQLIEQNRVPLEYDRRKSSKHIVTIKQNCYRLLRLINNMLDLSRIESGYIKSNMVNCNIVYLIEEICQSVIPYSDQKSITLEFDTMEEEIITAVDVDKIERIILNLLSNAIKYTNKGGKISVVVSREGENVYISVKDTGIGIPKDKQKSVFERYQQVDSSLTKGIDGCGLGLSIVKSFVELHGGSIKVNSEPNMGSEFKISLPIKLVETTDCDTPKCVKDNQRRIIEAINIEFSDIYNIAAENPIKVVNSAAMNR</sequence>
<evidence type="ECO:0000256" key="8">
    <source>
        <dbReference type="ARBA" id="ARBA00023012"/>
    </source>
</evidence>
<evidence type="ECO:0000256" key="6">
    <source>
        <dbReference type="ARBA" id="ARBA00022777"/>
    </source>
</evidence>
<feature type="domain" description="Histidine kinase" evidence="10">
    <location>
        <begin position="126"/>
        <end position="347"/>
    </location>
</feature>
<keyword evidence="3" id="KW-0597">Phosphoprotein</keyword>
<keyword evidence="9" id="KW-1133">Transmembrane helix</keyword>
<dbReference type="FunFam" id="3.30.565.10:FF:000037">
    <property type="entry name" value="Hybrid sensor histidine kinase/response regulator"/>
    <property type="match status" value="1"/>
</dbReference>
<feature type="transmembrane region" description="Helical" evidence="9">
    <location>
        <begin position="51"/>
        <end position="78"/>
    </location>
</feature>
<evidence type="ECO:0000313" key="11">
    <source>
        <dbReference type="EMBL" id="AEV70431.1"/>
    </source>
</evidence>
<dbReference type="InterPro" id="IPR036097">
    <property type="entry name" value="HisK_dim/P_sf"/>
</dbReference>
<keyword evidence="9" id="KW-0812">Transmembrane</keyword>
<dbReference type="EMBL" id="CP003065">
    <property type="protein sequence ID" value="AEV70431.1"/>
    <property type="molecule type" value="Genomic_DNA"/>
</dbReference>
<dbReference type="RefSeq" id="WP_014256931.1">
    <property type="nucleotide sequence ID" value="NC_016627.1"/>
</dbReference>
<evidence type="ECO:0000256" key="4">
    <source>
        <dbReference type="ARBA" id="ARBA00022679"/>
    </source>
</evidence>
<dbReference type="SMART" id="SM00387">
    <property type="entry name" value="HATPase_c"/>
    <property type="match status" value="1"/>
</dbReference>
<protein>
    <recommendedName>
        <fullName evidence="2">histidine kinase</fullName>
        <ecNumber evidence="2">2.7.13.3</ecNumber>
    </recommendedName>
</protein>
<evidence type="ECO:0000313" key="12">
    <source>
        <dbReference type="Proteomes" id="UP000005435"/>
    </source>
</evidence>
<dbReference type="AlphaFoldDB" id="G8M3B1"/>
<dbReference type="InterPro" id="IPR050736">
    <property type="entry name" value="Sensor_HK_Regulatory"/>
</dbReference>
<evidence type="ECO:0000259" key="10">
    <source>
        <dbReference type="PROSITE" id="PS50109"/>
    </source>
</evidence>
<keyword evidence="12" id="KW-1185">Reference proteome</keyword>
<gene>
    <name evidence="11" type="ordered locus">Clocl_3995</name>
</gene>
<dbReference type="OrthoDB" id="9813394at2"/>
<evidence type="ECO:0000256" key="3">
    <source>
        <dbReference type="ARBA" id="ARBA00022553"/>
    </source>
</evidence>
<evidence type="ECO:0000256" key="1">
    <source>
        <dbReference type="ARBA" id="ARBA00000085"/>
    </source>
</evidence>
<dbReference type="CDD" id="cd16922">
    <property type="entry name" value="HATPase_EvgS-ArcB-TorS-like"/>
    <property type="match status" value="1"/>
</dbReference>